<dbReference type="PANTHER" id="PTHR43156:SF2">
    <property type="entry name" value="STAGE II SPORULATION PROTEIN E"/>
    <property type="match status" value="1"/>
</dbReference>
<dbReference type="PANTHER" id="PTHR43156">
    <property type="entry name" value="STAGE II SPORULATION PROTEIN E-RELATED"/>
    <property type="match status" value="1"/>
</dbReference>
<dbReference type="Pfam" id="PF07228">
    <property type="entry name" value="SpoIIE"/>
    <property type="match status" value="1"/>
</dbReference>
<evidence type="ECO:0000256" key="1">
    <source>
        <dbReference type="ARBA" id="ARBA00022801"/>
    </source>
</evidence>
<reference evidence="3" key="1">
    <citation type="submission" date="2018-05" db="EMBL/GenBank/DDBJ databases">
        <authorList>
            <person name="Lanie J.A."/>
            <person name="Ng W.-L."/>
            <person name="Kazmierczak K.M."/>
            <person name="Andrzejewski T.M."/>
            <person name="Davidsen T.M."/>
            <person name="Wayne K.J."/>
            <person name="Tettelin H."/>
            <person name="Glass J.I."/>
            <person name="Rusch D."/>
            <person name="Podicherti R."/>
            <person name="Tsui H.-C.T."/>
            <person name="Winkler M.E."/>
        </authorList>
    </citation>
    <scope>NUCLEOTIDE SEQUENCE</scope>
</reference>
<proteinExistence type="predicted"/>
<gene>
    <name evidence="3" type="ORF">METZ01_LOCUS499194</name>
</gene>
<organism evidence="3">
    <name type="scientific">marine metagenome</name>
    <dbReference type="NCBI Taxonomy" id="408172"/>
    <lineage>
        <taxon>unclassified sequences</taxon>
        <taxon>metagenomes</taxon>
        <taxon>ecological metagenomes</taxon>
    </lineage>
</organism>
<feature type="non-terminal residue" evidence="3">
    <location>
        <position position="1"/>
    </location>
</feature>
<dbReference type="EMBL" id="UINC01219050">
    <property type="protein sequence ID" value="SVE46340.1"/>
    <property type="molecule type" value="Genomic_DNA"/>
</dbReference>
<evidence type="ECO:0000313" key="3">
    <source>
        <dbReference type="EMBL" id="SVE46340.1"/>
    </source>
</evidence>
<sequence>SGFLQDGGAVNRRDLSLGTFVAKRTGERGSRRWQEADQCDELRRTEIPLGMRADTTYEVSETLRITSGDLFALMTDGVEESMSPEQELFGTERVHAFLRGNQSKPAIELAGLLHQQAREHIAGLDQPDDYTTIIVKATEND</sequence>
<dbReference type="InterPro" id="IPR036457">
    <property type="entry name" value="PPM-type-like_dom_sf"/>
</dbReference>
<feature type="domain" description="PPM-type phosphatase" evidence="2">
    <location>
        <begin position="36"/>
        <end position="136"/>
    </location>
</feature>
<dbReference type="InterPro" id="IPR052016">
    <property type="entry name" value="Bact_Sigma-Reg"/>
</dbReference>
<dbReference type="AlphaFoldDB" id="A0A383DQ33"/>
<keyword evidence="1" id="KW-0378">Hydrolase</keyword>
<dbReference type="SUPFAM" id="SSF81606">
    <property type="entry name" value="PP2C-like"/>
    <property type="match status" value="1"/>
</dbReference>
<accession>A0A383DQ33</accession>
<evidence type="ECO:0000259" key="2">
    <source>
        <dbReference type="Pfam" id="PF07228"/>
    </source>
</evidence>
<protein>
    <recommendedName>
        <fullName evidence="2">PPM-type phosphatase domain-containing protein</fullName>
    </recommendedName>
</protein>
<dbReference type="GO" id="GO:0016791">
    <property type="term" value="F:phosphatase activity"/>
    <property type="evidence" value="ECO:0007669"/>
    <property type="project" value="TreeGrafter"/>
</dbReference>
<dbReference type="Gene3D" id="3.60.40.10">
    <property type="entry name" value="PPM-type phosphatase domain"/>
    <property type="match status" value="1"/>
</dbReference>
<name>A0A383DQ33_9ZZZZ</name>
<dbReference type="InterPro" id="IPR001932">
    <property type="entry name" value="PPM-type_phosphatase-like_dom"/>
</dbReference>